<dbReference type="Proteomes" id="UP000481109">
    <property type="component" value="Unassembled WGS sequence"/>
</dbReference>
<dbReference type="SUPFAM" id="SSF56574">
    <property type="entry name" value="Serpins"/>
    <property type="match status" value="1"/>
</dbReference>
<dbReference type="PANTHER" id="PTHR11461">
    <property type="entry name" value="SERINE PROTEASE INHIBITOR, SERPIN"/>
    <property type="match status" value="1"/>
</dbReference>
<dbReference type="InterPro" id="IPR023796">
    <property type="entry name" value="Serpin_dom"/>
</dbReference>
<accession>A0A6G4XMH4</accession>
<evidence type="ECO:0000313" key="3">
    <source>
        <dbReference type="EMBL" id="NGO77904.1"/>
    </source>
</evidence>
<dbReference type="Pfam" id="PF00079">
    <property type="entry name" value="Serpin"/>
    <property type="match status" value="1"/>
</dbReference>
<evidence type="ECO:0000313" key="4">
    <source>
        <dbReference type="Proteomes" id="UP000481109"/>
    </source>
</evidence>
<name>A0A6G4XMH4_9ACTN</name>
<dbReference type="GO" id="GO:0004867">
    <property type="term" value="F:serine-type endopeptidase inhibitor activity"/>
    <property type="evidence" value="ECO:0007669"/>
    <property type="project" value="InterPro"/>
</dbReference>
<dbReference type="EMBL" id="JAAKZW010000080">
    <property type="protein sequence ID" value="NGO77904.1"/>
    <property type="molecule type" value="Genomic_DNA"/>
</dbReference>
<comment type="caution">
    <text evidence="3">The sequence shown here is derived from an EMBL/GenBank/DDBJ whole genome shotgun (WGS) entry which is preliminary data.</text>
</comment>
<feature type="domain" description="Serpin" evidence="2">
    <location>
        <begin position="12"/>
        <end position="389"/>
    </location>
</feature>
<proteinExistence type="inferred from homology"/>
<evidence type="ECO:0000259" key="2">
    <source>
        <dbReference type="SMART" id="SM00093"/>
    </source>
</evidence>
<dbReference type="SMART" id="SM00093">
    <property type="entry name" value="SERPIN"/>
    <property type="match status" value="1"/>
</dbReference>
<dbReference type="InterPro" id="IPR036186">
    <property type="entry name" value="Serpin_sf"/>
</dbReference>
<dbReference type="AlphaFoldDB" id="A0A6G4XMH4"/>
<dbReference type="PANTHER" id="PTHR11461:SF211">
    <property type="entry name" value="GH10112P-RELATED"/>
    <property type="match status" value="1"/>
</dbReference>
<sequence length="398" mass="43190">MQPKAETVRAVNRLTRRWAEGLTGAEATVFSAPSLWPLLALLADPAAGPARQELEEAVGVRADRAIRMAHDLLDAFASIRGTRTAVGFWTGEDLPLHPEWTLRLPAGMTGVLDKDPDVSQERLDAWAAEHTDGLIPSMPVQVDDTTQLVLAGAQLVRTRWLRPFTETLLWPQEGPWRDRPLLGLHRTSSLLDRLAVAETPSGPLTVLKVLGSTGVDVHLLLGPEEWTPAEVLSQGIDALHRDAVTGDRLPLGEPGPGVSVTDERSFRPDRPQLHVTTSPFRIEAQHDLMAQAALYGLVTASDRTSGHFPGIGPNPLAVQQAAQSALAVFDAKGFESAAVSVVLAAAGSAPPQPRYTVRRLTARFDRPFGFLTVHRTSRLVLTAGWVADPTPYPENDRR</sequence>
<reference evidence="3 4" key="1">
    <citation type="submission" date="2020-02" db="EMBL/GenBank/DDBJ databases">
        <title>Whole-genome analyses of novel actinobacteria.</title>
        <authorList>
            <person name="Sahin N."/>
            <person name="Tokatli A."/>
        </authorList>
    </citation>
    <scope>NUCLEOTIDE SEQUENCE [LARGE SCALE GENOMIC DNA]</scope>
    <source>
        <strain evidence="3 4">YC504</strain>
    </source>
</reference>
<evidence type="ECO:0000256" key="1">
    <source>
        <dbReference type="RuleBase" id="RU000411"/>
    </source>
</evidence>
<comment type="similarity">
    <text evidence="1">Belongs to the serpin family.</text>
</comment>
<dbReference type="Gene3D" id="3.30.497.10">
    <property type="entry name" value="Antithrombin, subunit I, domain 2"/>
    <property type="match status" value="2"/>
</dbReference>
<dbReference type="InterPro" id="IPR000215">
    <property type="entry name" value="Serpin_fam"/>
</dbReference>
<keyword evidence="4" id="KW-1185">Reference proteome</keyword>
<gene>
    <name evidence="3" type="ORF">G6045_19895</name>
</gene>
<protein>
    <submittedName>
        <fullName evidence="3">Serpin family protein</fullName>
    </submittedName>
</protein>
<dbReference type="InterPro" id="IPR042178">
    <property type="entry name" value="Serpin_sf_1"/>
</dbReference>
<organism evidence="3 4">
    <name type="scientific">Streptomyces mesophilus</name>
    <dbReference type="NCBI Taxonomy" id="1775132"/>
    <lineage>
        <taxon>Bacteria</taxon>
        <taxon>Bacillati</taxon>
        <taxon>Actinomycetota</taxon>
        <taxon>Actinomycetes</taxon>
        <taxon>Kitasatosporales</taxon>
        <taxon>Streptomycetaceae</taxon>
        <taxon>Streptomyces</taxon>
    </lineage>
</organism>
<dbReference type="GO" id="GO:0005615">
    <property type="term" value="C:extracellular space"/>
    <property type="evidence" value="ECO:0007669"/>
    <property type="project" value="InterPro"/>
</dbReference>